<comment type="caution">
    <text evidence="7">The sequence shown here is derived from an EMBL/GenBank/DDBJ whole genome shotgun (WGS) entry which is preliminary data.</text>
</comment>
<dbReference type="EMBL" id="MTYJ01000032">
    <property type="protein sequence ID" value="OQV20159.1"/>
    <property type="molecule type" value="Genomic_DNA"/>
</dbReference>
<feature type="region of interest" description="Disordered" evidence="5">
    <location>
        <begin position="1"/>
        <end position="37"/>
    </location>
</feature>
<evidence type="ECO:0000256" key="3">
    <source>
        <dbReference type="ARBA" id="ARBA00022833"/>
    </source>
</evidence>
<dbReference type="PROSITE" id="PS01358">
    <property type="entry name" value="ZF_RANBP2_1"/>
    <property type="match status" value="2"/>
</dbReference>
<evidence type="ECO:0000256" key="5">
    <source>
        <dbReference type="SAM" id="MobiDB-lite"/>
    </source>
</evidence>
<evidence type="ECO:0000313" key="8">
    <source>
        <dbReference type="Proteomes" id="UP000192578"/>
    </source>
</evidence>
<keyword evidence="2 4" id="KW-0863">Zinc-finger</keyword>
<name>A0A1W0WY96_HYPEX</name>
<feature type="region of interest" description="Disordered" evidence="5">
    <location>
        <begin position="405"/>
        <end position="426"/>
    </location>
</feature>
<evidence type="ECO:0000256" key="2">
    <source>
        <dbReference type="ARBA" id="ARBA00022771"/>
    </source>
</evidence>
<dbReference type="InterPro" id="IPR001876">
    <property type="entry name" value="Znf_RanBP2"/>
</dbReference>
<dbReference type="GO" id="GO:0008270">
    <property type="term" value="F:zinc ion binding"/>
    <property type="evidence" value="ECO:0007669"/>
    <property type="project" value="UniProtKB-KW"/>
</dbReference>
<dbReference type="OrthoDB" id="79830at2759"/>
<dbReference type="InterPro" id="IPR036443">
    <property type="entry name" value="Znf_RanBP2_sf"/>
</dbReference>
<feature type="compositionally biased region" description="Basic and acidic residues" evidence="5">
    <location>
        <begin position="570"/>
        <end position="582"/>
    </location>
</feature>
<reference evidence="8" key="1">
    <citation type="submission" date="2017-01" db="EMBL/GenBank/DDBJ databases">
        <title>Comparative genomics of anhydrobiosis in the tardigrade Hypsibius dujardini.</title>
        <authorList>
            <person name="Yoshida Y."/>
            <person name="Koutsovoulos G."/>
            <person name="Laetsch D."/>
            <person name="Stevens L."/>
            <person name="Kumar S."/>
            <person name="Horikawa D."/>
            <person name="Ishino K."/>
            <person name="Komine S."/>
            <person name="Tomita M."/>
            <person name="Blaxter M."/>
            <person name="Arakawa K."/>
        </authorList>
    </citation>
    <scope>NUCLEOTIDE SEQUENCE [LARGE SCALE GENOMIC DNA]</scope>
    <source>
        <strain evidence="8">Z151</strain>
    </source>
</reference>
<feature type="domain" description="RanBP2-type" evidence="6">
    <location>
        <begin position="489"/>
        <end position="518"/>
    </location>
</feature>
<dbReference type="SUPFAM" id="SSF90209">
    <property type="entry name" value="Ran binding protein zinc finger-like"/>
    <property type="match status" value="1"/>
</dbReference>
<keyword evidence="8" id="KW-1185">Reference proteome</keyword>
<evidence type="ECO:0000259" key="6">
    <source>
        <dbReference type="PROSITE" id="PS50199"/>
    </source>
</evidence>
<sequence>MDHEDELQEGENAEQWNYLDGTPAKKPEEIDAPVPRPGFIEQTVSSVTNFLNVPFGWWRRKPSAVSIRASASSRPPIPRRNHITTPPPALPMNGPTTPDHGRPPKRQRAAGGEYGRAAREEIPPNVDFLEDERPSPALSSSASYMTEDEDSDAEMSAPSTSTGQRGRKLNAIVPARSTAPLPRTPLTERRDLTSAPPPRRNSLLPLIQSAKKSTAVVVRHPLEQQSKFTSGPITPSTASRKRNFDAVDIDESASGSAASPSAPKLFSTFPKSTERASPVVPSLARFSAFKSVAAPSVSQRAAPYYATKRYDLLNQSSSASTSRSSSSRSVMLPPMAPLPPLLAKKPYLQASQIPIIRRDAVKLDYSYVVPAIKATYSTASGGSQDFIFQSTAIVPSGAVKKALERYAPPSDRDSSESRQSSRSPSVRLCPRCGISIRPGDLRCDVCERVEGTTMTRDSGDESGDSAVVVSATLVRKPQPPRQEEVFDVDDETWRCSLCDKENTASTPSCKSCGRAKKVDGHHRLKATLPTSEASLRAPASSSQVGATEQQAAPPKPRVLEDTLSRGGEPAAKRTHVEAEEQPKTSTTSPVTAQAAPPPPPVGFVDIWSKTAAGKTWSCPTCMCSNPESLDKCPACETQKPGTVAKPKESSLPTISSSLFGGFQPATTATAVSKADTAVGASSSGGFTFGVAKPNDTAATGLPAVTAPVFSFGGLPKPSDGQAPITFTGFGGLGGQTNGIGGSTAPKPAASTTATATTGLFSGLSNGSVSSSFVLPTPQPAAGSAPASGIPVFGSHSASASNAATGAFRGFASNTIIPVASSAGASTTAAPTVSTSSFGSGIPTFAGATTTGTKLPANFSFGQSTAAGATGAAAAPPAFGGFGALNGGGGGGVGAGAAPVFSFGGGLNGSSTAPQSNGIPGSTGAASSLFGGGGFGTFQAAAPLENGQNTANLFPSGLPQPGTFGLALQGPPGSIGAMGTASAPRRVIKAKRNLARNV</sequence>
<dbReference type="PROSITE" id="PS50199">
    <property type="entry name" value="ZF_RANBP2_2"/>
    <property type="match status" value="2"/>
</dbReference>
<dbReference type="AlphaFoldDB" id="A0A1W0WY96"/>
<evidence type="ECO:0000256" key="4">
    <source>
        <dbReference type="PROSITE-ProRule" id="PRU00322"/>
    </source>
</evidence>
<evidence type="ECO:0000256" key="1">
    <source>
        <dbReference type="ARBA" id="ARBA00022723"/>
    </source>
</evidence>
<dbReference type="Proteomes" id="UP000192578">
    <property type="component" value="Unassembled WGS sequence"/>
</dbReference>
<feature type="region of interest" description="Disordered" evidence="5">
    <location>
        <begin position="66"/>
        <end position="202"/>
    </location>
</feature>
<feature type="domain" description="RanBP2-type" evidence="6">
    <location>
        <begin position="611"/>
        <end position="641"/>
    </location>
</feature>
<dbReference type="SMART" id="SM00547">
    <property type="entry name" value="ZnF_RBZ"/>
    <property type="match status" value="3"/>
</dbReference>
<feature type="compositionally biased region" description="Polar residues" evidence="5">
    <location>
        <begin position="528"/>
        <end position="550"/>
    </location>
</feature>
<feature type="compositionally biased region" description="Low complexity" evidence="5">
    <location>
        <begin position="584"/>
        <end position="594"/>
    </location>
</feature>
<dbReference type="Gene3D" id="4.10.1060.10">
    <property type="entry name" value="Zinc finger, RanBP2-type"/>
    <property type="match status" value="1"/>
</dbReference>
<keyword evidence="3" id="KW-0862">Zinc</keyword>
<evidence type="ECO:0000313" key="7">
    <source>
        <dbReference type="EMBL" id="OQV20159.1"/>
    </source>
</evidence>
<protein>
    <recommendedName>
        <fullName evidence="6">RanBP2-type domain-containing protein</fullName>
    </recommendedName>
</protein>
<proteinExistence type="predicted"/>
<feature type="compositionally biased region" description="Acidic residues" evidence="5">
    <location>
        <begin position="1"/>
        <end position="12"/>
    </location>
</feature>
<feature type="region of interest" description="Disordered" evidence="5">
    <location>
        <begin position="526"/>
        <end position="601"/>
    </location>
</feature>
<organism evidence="7 8">
    <name type="scientific">Hypsibius exemplaris</name>
    <name type="common">Freshwater tardigrade</name>
    <dbReference type="NCBI Taxonomy" id="2072580"/>
    <lineage>
        <taxon>Eukaryota</taxon>
        <taxon>Metazoa</taxon>
        <taxon>Ecdysozoa</taxon>
        <taxon>Tardigrada</taxon>
        <taxon>Eutardigrada</taxon>
        <taxon>Parachela</taxon>
        <taxon>Hypsibioidea</taxon>
        <taxon>Hypsibiidae</taxon>
        <taxon>Hypsibius</taxon>
    </lineage>
</organism>
<gene>
    <name evidence="7" type="ORF">BV898_05717</name>
</gene>
<accession>A0A1W0WY96</accession>
<keyword evidence="1" id="KW-0479">Metal-binding</keyword>